<protein>
    <submittedName>
        <fullName evidence="3">Uncharacterized protein</fullName>
    </submittedName>
</protein>
<keyword evidence="2" id="KW-0812">Transmembrane</keyword>
<organism evidence="3 4">
    <name type="scientific">Galemys pyrenaicus</name>
    <name type="common">Iberian desman</name>
    <name type="synonym">Pyrenean desman</name>
    <dbReference type="NCBI Taxonomy" id="202257"/>
    <lineage>
        <taxon>Eukaryota</taxon>
        <taxon>Metazoa</taxon>
        <taxon>Chordata</taxon>
        <taxon>Craniata</taxon>
        <taxon>Vertebrata</taxon>
        <taxon>Euteleostomi</taxon>
        <taxon>Mammalia</taxon>
        <taxon>Eutheria</taxon>
        <taxon>Laurasiatheria</taxon>
        <taxon>Eulipotyphla</taxon>
        <taxon>Talpidae</taxon>
        <taxon>Galemys</taxon>
    </lineage>
</organism>
<evidence type="ECO:0000256" key="2">
    <source>
        <dbReference type="SAM" id="Phobius"/>
    </source>
</evidence>
<feature type="transmembrane region" description="Helical" evidence="2">
    <location>
        <begin position="42"/>
        <end position="61"/>
    </location>
</feature>
<keyword evidence="2" id="KW-1133">Transmembrane helix</keyword>
<reference evidence="3" key="1">
    <citation type="journal article" date="2021" name="Evol. Appl.">
        <title>The genome of the Pyrenean desman and the effects of bottlenecks and inbreeding on the genomic landscape of an endangered species.</title>
        <authorList>
            <person name="Escoda L."/>
            <person name="Castresana J."/>
        </authorList>
    </citation>
    <scope>NUCLEOTIDE SEQUENCE</scope>
    <source>
        <strain evidence="3">IBE-C5619</strain>
    </source>
</reference>
<evidence type="ECO:0000256" key="1">
    <source>
        <dbReference type="SAM" id="MobiDB-lite"/>
    </source>
</evidence>
<name>A0A8J6DG69_GALPY</name>
<dbReference type="EMBL" id="JAGFMF010012132">
    <property type="protein sequence ID" value="KAG8506991.1"/>
    <property type="molecule type" value="Genomic_DNA"/>
</dbReference>
<keyword evidence="4" id="KW-1185">Reference proteome</keyword>
<accession>A0A8J6DG69</accession>
<keyword evidence="2" id="KW-0472">Membrane</keyword>
<sequence length="205" mass="22945">MTGQPDVDEDHNIIYIIHAQCKGAEGIFYCATNHYCLYNMDFFVYVILIPPSVFILWRLGYSSKSVRKLTYILFLNLSEILLSTLTRNPISIDLVVAANSSGGLIQSGTYKQRVSVLQSIMVQLRFSLSTGTKPKVSSSSNHGTHALTAQSDPGTFHTTPDTIEYEFKTWQPDSFPILPLVMFDWIPITPFPLMSSDLSEPTSLL</sequence>
<proteinExistence type="predicted"/>
<evidence type="ECO:0000313" key="3">
    <source>
        <dbReference type="EMBL" id="KAG8506991.1"/>
    </source>
</evidence>
<comment type="caution">
    <text evidence="3">The sequence shown here is derived from an EMBL/GenBank/DDBJ whole genome shotgun (WGS) entry which is preliminary data.</text>
</comment>
<dbReference type="Proteomes" id="UP000700334">
    <property type="component" value="Unassembled WGS sequence"/>
</dbReference>
<gene>
    <name evidence="3" type="ORF">J0S82_009400</name>
</gene>
<evidence type="ECO:0000313" key="4">
    <source>
        <dbReference type="Proteomes" id="UP000700334"/>
    </source>
</evidence>
<dbReference type="AlphaFoldDB" id="A0A8J6DG69"/>
<feature type="region of interest" description="Disordered" evidence="1">
    <location>
        <begin position="132"/>
        <end position="156"/>
    </location>
</feature>